<gene>
    <name evidence="9" type="ORF">WG66_10770</name>
</gene>
<feature type="signal peptide" evidence="7">
    <location>
        <begin position="1"/>
        <end position="18"/>
    </location>
</feature>
<evidence type="ECO:0000256" key="5">
    <source>
        <dbReference type="SAM" id="MobiDB-lite"/>
    </source>
</evidence>
<dbReference type="SUPFAM" id="SSF50630">
    <property type="entry name" value="Acid proteases"/>
    <property type="match status" value="1"/>
</dbReference>
<name>A0A0W0FJQ2_MONRR</name>
<dbReference type="PROSITE" id="PS00141">
    <property type="entry name" value="ASP_PROTEASE"/>
    <property type="match status" value="1"/>
</dbReference>
<dbReference type="InterPro" id="IPR021109">
    <property type="entry name" value="Peptidase_aspartic_dom_sf"/>
</dbReference>
<dbReference type="PROSITE" id="PS51767">
    <property type="entry name" value="PEPTIDASE_A1"/>
    <property type="match status" value="1"/>
</dbReference>
<evidence type="ECO:0000256" key="1">
    <source>
        <dbReference type="ARBA" id="ARBA00007447"/>
    </source>
</evidence>
<evidence type="ECO:0000256" key="3">
    <source>
        <dbReference type="PIRSR" id="PIRSR601461-1"/>
    </source>
</evidence>
<dbReference type="Gene3D" id="2.40.70.10">
    <property type="entry name" value="Acid Proteases"/>
    <property type="match status" value="2"/>
</dbReference>
<comment type="similarity">
    <text evidence="1 4">Belongs to the peptidase A1 family.</text>
</comment>
<dbReference type="Proteomes" id="UP000054988">
    <property type="component" value="Unassembled WGS sequence"/>
</dbReference>
<protein>
    <recommendedName>
        <fullName evidence="8">Peptidase A1 domain-containing protein</fullName>
    </recommendedName>
</protein>
<proteinExistence type="inferred from homology"/>
<dbReference type="GO" id="GO:0006508">
    <property type="term" value="P:proteolysis"/>
    <property type="evidence" value="ECO:0007669"/>
    <property type="project" value="UniProtKB-KW"/>
</dbReference>
<sequence>MALSLLSFILASSSVVSAVRFPVKQIRPSLEQRSSDIYTRSHFNFPVLAAGDGSDNGLNTVHDLLYMANISVGGNDYMVQLDTGSSDLWLKGNTFPLPNSSQTSHKLNITYGIGWAYGTISTATVEFADIRVTDQAYLDTSVAQNPALSYGAYGVMGLGFTSLSSIDAELNKTGSSSGRSLLFNMFEDNPSEPNFIAFAMQRSTHDDSEVEGSFSIGEYDPKYQAVANAPRIPTWPEKHPTRWNVILEALHVGTQTTIPTTTVPDVPSNRAVVLLDSGTSWTYAPVEICDAIYGGVPGARYDNLRGQWVVPCDAEVDIAIQIQGQVFPIHPLDVNPKDMGDPTKCVGSFVPQTFSIGAGKFDWLVGDNVLRSMYSVYDFGDYDSNHQMGDPYVQLLSLVDPNKASAEFVKERGGTAKTNINYPISNVPANAASSTSVVLSADVAQTIAKIGQFFPAILGIVALNALVLLALIILGAVFLCKRRRKKARRNTMRTPMGRMTPMPYSSRRNSVVDPDQSHIYEPVSMALTEDTVFVPPSPGFKKLDGSRPKSFAPTTRSAKTSMSMVQDPNSEDAIFGSPSPGFREFEEVGENEPQNEPFVLPQAPYLQANASQNRGDRPMSVGILPSQHSPHYSPPELGVPFPGQGQQQPIEQDITFVPPQPAFHGERSSPRSGNPSRVDRPQSVA</sequence>
<feature type="compositionally biased region" description="Polar residues" evidence="5">
    <location>
        <begin position="552"/>
        <end position="568"/>
    </location>
</feature>
<dbReference type="InterPro" id="IPR001969">
    <property type="entry name" value="Aspartic_peptidase_AS"/>
</dbReference>
<evidence type="ECO:0000256" key="4">
    <source>
        <dbReference type="RuleBase" id="RU000454"/>
    </source>
</evidence>
<feature type="region of interest" description="Disordered" evidence="5">
    <location>
        <begin position="626"/>
        <end position="685"/>
    </location>
</feature>
<reference evidence="9 10" key="1">
    <citation type="submission" date="2015-12" db="EMBL/GenBank/DDBJ databases">
        <title>Draft genome sequence of Moniliophthora roreri, the causal agent of frosty pod rot of cacao.</title>
        <authorList>
            <person name="Aime M.C."/>
            <person name="Diaz-Valderrama J.R."/>
            <person name="Kijpornyongpan T."/>
            <person name="Phillips-Mora W."/>
        </authorList>
    </citation>
    <scope>NUCLEOTIDE SEQUENCE [LARGE SCALE GENOMIC DNA]</scope>
    <source>
        <strain evidence="9 10">MCA 2952</strain>
    </source>
</reference>
<dbReference type="AlphaFoldDB" id="A0A0W0FJQ2"/>
<feature type="active site" evidence="3">
    <location>
        <position position="276"/>
    </location>
</feature>
<dbReference type="PRINTS" id="PR00792">
    <property type="entry name" value="PEPSIN"/>
</dbReference>
<comment type="caution">
    <text evidence="9">The sequence shown here is derived from an EMBL/GenBank/DDBJ whole genome shotgun (WGS) entry which is preliminary data.</text>
</comment>
<organism evidence="9 10">
    <name type="scientific">Moniliophthora roreri</name>
    <name type="common">Frosty pod rot fungus</name>
    <name type="synonym">Monilia roreri</name>
    <dbReference type="NCBI Taxonomy" id="221103"/>
    <lineage>
        <taxon>Eukaryota</taxon>
        <taxon>Fungi</taxon>
        <taxon>Dikarya</taxon>
        <taxon>Basidiomycota</taxon>
        <taxon>Agaricomycotina</taxon>
        <taxon>Agaricomycetes</taxon>
        <taxon>Agaricomycetidae</taxon>
        <taxon>Agaricales</taxon>
        <taxon>Marasmiineae</taxon>
        <taxon>Marasmiaceae</taxon>
        <taxon>Moniliophthora</taxon>
    </lineage>
</organism>
<evidence type="ECO:0000256" key="2">
    <source>
        <dbReference type="ARBA" id="ARBA00022750"/>
    </source>
</evidence>
<keyword evidence="4" id="KW-0645">Protease</keyword>
<keyword evidence="2 4" id="KW-0064">Aspartyl protease</keyword>
<dbReference type="InterPro" id="IPR033121">
    <property type="entry name" value="PEPTIDASE_A1"/>
</dbReference>
<dbReference type="PANTHER" id="PTHR47966:SF51">
    <property type="entry name" value="BETA-SITE APP-CLEAVING ENZYME, ISOFORM A-RELATED"/>
    <property type="match status" value="1"/>
</dbReference>
<dbReference type="Pfam" id="PF00026">
    <property type="entry name" value="Asp"/>
    <property type="match status" value="1"/>
</dbReference>
<dbReference type="PANTHER" id="PTHR47966">
    <property type="entry name" value="BETA-SITE APP-CLEAVING ENZYME, ISOFORM A-RELATED"/>
    <property type="match status" value="1"/>
</dbReference>
<keyword evidence="6" id="KW-1133">Transmembrane helix</keyword>
<dbReference type="EMBL" id="LATX01001892">
    <property type="protein sequence ID" value="KTB36559.1"/>
    <property type="molecule type" value="Genomic_DNA"/>
</dbReference>
<keyword evidence="6" id="KW-0812">Transmembrane</keyword>
<keyword evidence="7" id="KW-0732">Signal</keyword>
<dbReference type="GO" id="GO:0004190">
    <property type="term" value="F:aspartic-type endopeptidase activity"/>
    <property type="evidence" value="ECO:0007669"/>
    <property type="project" value="UniProtKB-KW"/>
</dbReference>
<evidence type="ECO:0000256" key="6">
    <source>
        <dbReference type="SAM" id="Phobius"/>
    </source>
</evidence>
<feature type="active site" evidence="3">
    <location>
        <position position="82"/>
    </location>
</feature>
<evidence type="ECO:0000313" key="10">
    <source>
        <dbReference type="Proteomes" id="UP000054988"/>
    </source>
</evidence>
<feature type="domain" description="Peptidase A1" evidence="8">
    <location>
        <begin position="66"/>
        <end position="391"/>
    </location>
</feature>
<evidence type="ECO:0000259" key="8">
    <source>
        <dbReference type="PROSITE" id="PS51767"/>
    </source>
</evidence>
<dbReference type="InterPro" id="IPR034164">
    <property type="entry name" value="Pepsin-like_dom"/>
</dbReference>
<accession>A0A0W0FJQ2</accession>
<dbReference type="CDD" id="cd05471">
    <property type="entry name" value="pepsin_like"/>
    <property type="match status" value="1"/>
</dbReference>
<dbReference type="InterPro" id="IPR001461">
    <property type="entry name" value="Aspartic_peptidase_A1"/>
</dbReference>
<evidence type="ECO:0000313" key="9">
    <source>
        <dbReference type="EMBL" id="KTB36559.1"/>
    </source>
</evidence>
<feature type="transmembrane region" description="Helical" evidence="6">
    <location>
        <begin position="453"/>
        <end position="480"/>
    </location>
</feature>
<keyword evidence="6" id="KW-0472">Membrane</keyword>
<keyword evidence="4" id="KW-0378">Hydrolase</keyword>
<feature type="chain" id="PRO_5006901843" description="Peptidase A1 domain-containing protein" evidence="7">
    <location>
        <begin position="19"/>
        <end position="685"/>
    </location>
</feature>
<feature type="region of interest" description="Disordered" evidence="5">
    <location>
        <begin position="543"/>
        <end position="571"/>
    </location>
</feature>
<evidence type="ECO:0000256" key="7">
    <source>
        <dbReference type="SAM" id="SignalP"/>
    </source>
</evidence>